<dbReference type="OrthoDB" id="73992at2"/>
<feature type="transmembrane region" description="Helical" evidence="1">
    <location>
        <begin position="59"/>
        <end position="76"/>
    </location>
</feature>
<feature type="transmembrane region" description="Helical" evidence="1">
    <location>
        <begin position="6"/>
        <end position="23"/>
    </location>
</feature>
<dbReference type="STRING" id="204669.Acid345_4213"/>
<proteinExistence type="predicted"/>
<evidence type="ECO:0000313" key="3">
    <source>
        <dbReference type="EMBL" id="ABF43213.1"/>
    </source>
</evidence>
<keyword evidence="1" id="KW-0812">Transmembrane</keyword>
<dbReference type="RefSeq" id="WP_011525012.1">
    <property type="nucleotide sequence ID" value="NC_008009.1"/>
</dbReference>
<dbReference type="EnsemblBacteria" id="ABF43213">
    <property type="protein sequence ID" value="ABF43213"/>
    <property type="gene ID" value="Acid345_4213"/>
</dbReference>
<dbReference type="EMBL" id="CP000360">
    <property type="protein sequence ID" value="ABF43213.1"/>
    <property type="molecule type" value="Genomic_DNA"/>
</dbReference>
<sequence>MHDSHAWQAFSFVGAMMILVAYGGQQMKRMDPRSAAYNLLNIIGSGILCYSAFRPFNLGFVVLEGTWVLISVYAMMRNRRERPAD</sequence>
<evidence type="ECO:0000256" key="1">
    <source>
        <dbReference type="SAM" id="Phobius"/>
    </source>
</evidence>
<reference evidence="3 4" key="1">
    <citation type="journal article" date="2009" name="Appl. Environ. Microbiol.">
        <title>Three genomes from the phylum Acidobacteria provide insight into the lifestyles of these microorganisms in soils.</title>
        <authorList>
            <person name="Ward N.L."/>
            <person name="Challacombe J.F."/>
            <person name="Janssen P.H."/>
            <person name="Henrissat B."/>
            <person name="Coutinho P.M."/>
            <person name="Wu M."/>
            <person name="Xie G."/>
            <person name="Haft D.H."/>
            <person name="Sait M."/>
            <person name="Badger J."/>
            <person name="Barabote R.D."/>
            <person name="Bradley B."/>
            <person name="Brettin T.S."/>
            <person name="Brinkac L.M."/>
            <person name="Bruce D."/>
            <person name="Creasy T."/>
            <person name="Daugherty S.C."/>
            <person name="Davidsen T.M."/>
            <person name="DeBoy R.T."/>
            <person name="Detter J.C."/>
            <person name="Dodson R.J."/>
            <person name="Durkin A.S."/>
            <person name="Ganapathy A."/>
            <person name="Gwinn-Giglio M."/>
            <person name="Han C.S."/>
            <person name="Khouri H."/>
            <person name="Kiss H."/>
            <person name="Kothari S.P."/>
            <person name="Madupu R."/>
            <person name="Nelson K.E."/>
            <person name="Nelson W.C."/>
            <person name="Paulsen I."/>
            <person name="Penn K."/>
            <person name="Ren Q."/>
            <person name="Rosovitz M.J."/>
            <person name="Selengut J.D."/>
            <person name="Shrivastava S."/>
            <person name="Sullivan S.A."/>
            <person name="Tapia R."/>
            <person name="Thompson L.S."/>
            <person name="Watkins K.L."/>
            <person name="Yang Q."/>
            <person name="Yu C."/>
            <person name="Zafar N."/>
            <person name="Zhou L."/>
            <person name="Kuske C.R."/>
        </authorList>
    </citation>
    <scope>NUCLEOTIDE SEQUENCE [LARGE SCALE GENOMIC DNA]</scope>
    <source>
        <strain evidence="3 4">Ellin345</strain>
    </source>
</reference>
<dbReference type="Proteomes" id="UP000002432">
    <property type="component" value="Chromosome"/>
</dbReference>
<feature type="transmembrane region" description="Helical" evidence="1">
    <location>
        <begin position="35"/>
        <end position="53"/>
    </location>
</feature>
<feature type="domain" description="CBU-0592-like" evidence="2">
    <location>
        <begin position="8"/>
        <end position="82"/>
    </location>
</feature>
<name>Q1IIT7_KORVE</name>
<evidence type="ECO:0000259" key="2">
    <source>
        <dbReference type="Pfam" id="PF26604"/>
    </source>
</evidence>
<protein>
    <recommendedName>
        <fullName evidence="2">CBU-0592-like domain-containing protein</fullName>
    </recommendedName>
</protein>
<dbReference type="Pfam" id="PF26604">
    <property type="entry name" value="CBU_0592"/>
    <property type="match status" value="1"/>
</dbReference>
<keyword evidence="1" id="KW-1133">Transmembrane helix</keyword>
<dbReference type="NCBIfam" id="NF047864">
    <property type="entry name" value="CBU_0592_membra"/>
    <property type="match status" value="1"/>
</dbReference>
<dbReference type="InterPro" id="IPR058058">
    <property type="entry name" value="CBU_0592-like"/>
</dbReference>
<accession>Q1IIT7</accession>
<gene>
    <name evidence="3" type="ordered locus">Acid345_4213</name>
</gene>
<keyword evidence="1" id="KW-0472">Membrane</keyword>
<evidence type="ECO:0000313" key="4">
    <source>
        <dbReference type="Proteomes" id="UP000002432"/>
    </source>
</evidence>
<dbReference type="KEGG" id="aba:Acid345_4213"/>
<dbReference type="HOGENOM" id="CLU_160525_0_1_0"/>
<keyword evidence="4" id="KW-1185">Reference proteome</keyword>
<dbReference type="AlphaFoldDB" id="Q1IIT7"/>
<organism evidence="3 4">
    <name type="scientific">Koribacter versatilis (strain Ellin345)</name>
    <dbReference type="NCBI Taxonomy" id="204669"/>
    <lineage>
        <taxon>Bacteria</taxon>
        <taxon>Pseudomonadati</taxon>
        <taxon>Acidobacteriota</taxon>
        <taxon>Terriglobia</taxon>
        <taxon>Terriglobales</taxon>
        <taxon>Candidatus Korobacteraceae</taxon>
        <taxon>Candidatus Korobacter</taxon>
    </lineage>
</organism>